<organism evidence="2 3">
    <name type="scientific">Mesorhizobium tamadayense</name>
    <dbReference type="NCBI Taxonomy" id="425306"/>
    <lineage>
        <taxon>Bacteria</taxon>
        <taxon>Pseudomonadati</taxon>
        <taxon>Pseudomonadota</taxon>
        <taxon>Alphaproteobacteria</taxon>
        <taxon>Hyphomicrobiales</taxon>
        <taxon>Phyllobacteriaceae</taxon>
        <taxon>Mesorhizobium</taxon>
    </lineage>
</organism>
<evidence type="ECO:0000313" key="2">
    <source>
        <dbReference type="EMBL" id="RRH99650.1"/>
    </source>
</evidence>
<comment type="caution">
    <text evidence="2">The sequence shown here is derived from an EMBL/GenBank/DDBJ whole genome shotgun (WGS) entry which is preliminary data.</text>
</comment>
<keyword evidence="3" id="KW-1185">Reference proteome</keyword>
<dbReference type="AlphaFoldDB" id="A0A3P3FM48"/>
<gene>
    <name evidence="2" type="ORF">EH240_17680</name>
</gene>
<dbReference type="EMBL" id="RQXT01000021">
    <property type="protein sequence ID" value="RRH99650.1"/>
    <property type="molecule type" value="Genomic_DNA"/>
</dbReference>
<feature type="domain" description="N-acetyltransferase" evidence="1">
    <location>
        <begin position="2"/>
        <end position="48"/>
    </location>
</feature>
<proteinExistence type="predicted"/>
<dbReference type="Proteomes" id="UP000273786">
    <property type="component" value="Unassembled WGS sequence"/>
</dbReference>
<dbReference type="CDD" id="cd04301">
    <property type="entry name" value="NAT_SF"/>
    <property type="match status" value="1"/>
</dbReference>
<evidence type="ECO:0000259" key="1">
    <source>
        <dbReference type="Pfam" id="PF13508"/>
    </source>
</evidence>
<evidence type="ECO:0000313" key="3">
    <source>
        <dbReference type="Proteomes" id="UP000273786"/>
    </source>
</evidence>
<dbReference type="InterPro" id="IPR016181">
    <property type="entry name" value="Acyl_CoA_acyltransferase"/>
</dbReference>
<sequence>MVGTIIWWPFGQHYARFGMLIVSPSMQRRGLGRSLMEAARGMLATGRCFSMQLWRACQSTKSSATNLSARYASTRRQMPCRHPRNCWKAPALSPCRKLTSPL</sequence>
<dbReference type="OrthoDB" id="8453373at2"/>
<dbReference type="GO" id="GO:0016747">
    <property type="term" value="F:acyltransferase activity, transferring groups other than amino-acyl groups"/>
    <property type="evidence" value="ECO:0007669"/>
    <property type="project" value="InterPro"/>
</dbReference>
<keyword evidence="2" id="KW-0808">Transferase</keyword>
<dbReference type="InterPro" id="IPR000182">
    <property type="entry name" value="GNAT_dom"/>
</dbReference>
<reference evidence="2 3" key="1">
    <citation type="submission" date="2018-11" db="EMBL/GenBank/DDBJ databases">
        <title>the genome of Mesorhizobium tamadayense DSM 28320.</title>
        <authorList>
            <person name="Gao J."/>
        </authorList>
    </citation>
    <scope>NUCLEOTIDE SEQUENCE [LARGE SCALE GENOMIC DNA]</scope>
    <source>
        <strain evidence="2 3">DSM 28320</strain>
    </source>
</reference>
<dbReference type="SUPFAM" id="SSF55729">
    <property type="entry name" value="Acyl-CoA N-acyltransferases (Nat)"/>
    <property type="match status" value="1"/>
</dbReference>
<accession>A0A3P3FM48</accession>
<dbReference type="Gene3D" id="3.40.630.30">
    <property type="match status" value="1"/>
</dbReference>
<name>A0A3P3FM48_9HYPH</name>
<protein>
    <submittedName>
        <fullName evidence="2">N-acetyltransferase</fullName>
    </submittedName>
</protein>
<dbReference type="Pfam" id="PF13508">
    <property type="entry name" value="Acetyltransf_7"/>
    <property type="match status" value="1"/>
</dbReference>